<evidence type="ECO:0008006" key="7">
    <source>
        <dbReference type="Google" id="ProtNLM"/>
    </source>
</evidence>
<keyword evidence="4" id="KW-0349">Heme</keyword>
<dbReference type="GO" id="GO:0046872">
    <property type="term" value="F:metal ion binding"/>
    <property type="evidence" value="ECO:0007669"/>
    <property type="project" value="UniProtKB-KW"/>
</dbReference>
<evidence type="ECO:0000313" key="6">
    <source>
        <dbReference type="Proteomes" id="UP000218209"/>
    </source>
</evidence>
<evidence type="ECO:0000256" key="2">
    <source>
        <dbReference type="ARBA" id="ARBA00022525"/>
    </source>
</evidence>
<comment type="subcellular location">
    <subcellularLocation>
        <location evidence="1">Secreted</location>
    </subcellularLocation>
</comment>
<proteinExistence type="predicted"/>
<dbReference type="SUPFAM" id="SSF48113">
    <property type="entry name" value="Heme-dependent peroxidases"/>
    <property type="match status" value="1"/>
</dbReference>
<keyword evidence="3" id="KW-0325">Glycoprotein</keyword>
<dbReference type="PROSITE" id="PS50292">
    <property type="entry name" value="PEROXIDASE_3"/>
    <property type="match status" value="1"/>
</dbReference>
<dbReference type="PANTHER" id="PTHR11475">
    <property type="entry name" value="OXIDASE/PEROXIDASE"/>
    <property type="match status" value="1"/>
</dbReference>
<dbReference type="GO" id="GO:0005576">
    <property type="term" value="C:extracellular region"/>
    <property type="evidence" value="ECO:0007669"/>
    <property type="project" value="UniProtKB-SubCell"/>
</dbReference>
<gene>
    <name evidence="5" type="ORF">BU14_1860s0001</name>
</gene>
<dbReference type="InterPro" id="IPR037120">
    <property type="entry name" value="Haem_peroxidase_sf_animal"/>
</dbReference>
<name>A0A1X6NKL3_PORUM</name>
<keyword evidence="2" id="KW-0964">Secreted</keyword>
<dbReference type="GO" id="GO:0020037">
    <property type="term" value="F:heme binding"/>
    <property type="evidence" value="ECO:0007669"/>
    <property type="project" value="InterPro"/>
</dbReference>
<sequence length="679" mass="72936">MESLWDVMAFPAVFDLTMGRIFHSYAVDVPDERVTGTFMNGHTVTFTVAARDADAKRLEYTVVAHSPDAWGPDRPDLTGARFFLTLHPYVSAPSHASMMKVGYKLPAAAAANARLVGWFDAAVAAMVDNARLVKGAYPCNDEFRSYSGTCNNEAEPKWGAASAGLLRMDPAIDGVWADRRSAPLTAGRPNCRSVSNAVAGVPPGAPPVRSGRGLTDLWTFWGQFLDHDMAITFGSKGTVDEEQMPVPVTDPTDVLPVDHIEFTRSQHMRDGRPCCGSGYAEALPRQHPNMQTAFIDGSQLYGAERDRVDVLREHLGGRLRVGPPVGGGPMMPDNSAAALGGAVLPNDPSEEPTFFAAGDRRANEQPVLAALHTLFVREHNRVAALLADEFGCWTDEQLYQYARKIVSATLQAITYEHWLPLLVGPTGGGGLPPYTGYDAAVNPTIANFFTTAAFRFGHSAVPDTLALRNGDGSPHARDGVALNSVYFDASFVREVGIEPLLAGAATAVGHEVDRFVADALRNTLFANLDSNGLDLVALNCQRGRDHGLPTLNGARRMYGLRAHASLADVAPGDAGTAAALGSVYASVDDVDAFVGGLSEAHVPGAVVGSLFHASIVDQFTRLRDGDRFYYASVYWPARVRALPLVAAILDGRRTLKDVLVDNTNIPAEQWPDDVFRVAV</sequence>
<dbReference type="GO" id="GO:0004601">
    <property type="term" value="F:peroxidase activity"/>
    <property type="evidence" value="ECO:0007669"/>
    <property type="project" value="InterPro"/>
</dbReference>
<protein>
    <recommendedName>
        <fullName evidence="7">Peroxidase</fullName>
    </recommendedName>
</protein>
<dbReference type="PRINTS" id="PR00457">
    <property type="entry name" value="ANPEROXIDASE"/>
</dbReference>
<dbReference type="Proteomes" id="UP000218209">
    <property type="component" value="Unassembled WGS sequence"/>
</dbReference>
<accession>A0A1X6NKL3</accession>
<dbReference type="Pfam" id="PF03098">
    <property type="entry name" value="An_peroxidase"/>
    <property type="match status" value="1"/>
</dbReference>
<dbReference type="EMBL" id="KV919786">
    <property type="protein sequence ID" value="OSX69102.1"/>
    <property type="molecule type" value="Genomic_DNA"/>
</dbReference>
<keyword evidence="4" id="KW-0479">Metal-binding</keyword>
<evidence type="ECO:0000256" key="4">
    <source>
        <dbReference type="PIRSR" id="PIRSR619791-2"/>
    </source>
</evidence>
<dbReference type="InterPro" id="IPR010255">
    <property type="entry name" value="Haem_peroxidase_sf"/>
</dbReference>
<reference evidence="5 6" key="1">
    <citation type="submission" date="2017-03" db="EMBL/GenBank/DDBJ databases">
        <title>WGS assembly of Porphyra umbilicalis.</title>
        <authorList>
            <person name="Brawley S.H."/>
            <person name="Blouin N.A."/>
            <person name="Ficko-Blean E."/>
            <person name="Wheeler G.L."/>
            <person name="Lohr M."/>
            <person name="Goodson H.V."/>
            <person name="Jenkins J.W."/>
            <person name="Blaby-Haas C.E."/>
            <person name="Helliwell K.E."/>
            <person name="Chan C."/>
            <person name="Marriage T."/>
            <person name="Bhattacharya D."/>
            <person name="Klein A.S."/>
            <person name="Badis Y."/>
            <person name="Brodie J."/>
            <person name="Cao Y."/>
            <person name="Collen J."/>
            <person name="Dittami S.M."/>
            <person name="Gachon C.M."/>
            <person name="Green B.R."/>
            <person name="Karpowicz S."/>
            <person name="Kim J.W."/>
            <person name="Kudahl U."/>
            <person name="Lin S."/>
            <person name="Michel G."/>
            <person name="Mittag M."/>
            <person name="Olson B.J."/>
            <person name="Pangilinan J."/>
            <person name="Peng Y."/>
            <person name="Qiu H."/>
            <person name="Shu S."/>
            <person name="Singer J.T."/>
            <person name="Smith A.G."/>
            <person name="Sprecher B.N."/>
            <person name="Wagner V."/>
            <person name="Wang W."/>
            <person name="Wang Z.-Y."/>
            <person name="Yan J."/>
            <person name="Yarish C."/>
            <person name="Zoeuner-Riek S."/>
            <person name="Zhuang Y."/>
            <person name="Zou Y."/>
            <person name="Lindquist E.A."/>
            <person name="Grimwood J."/>
            <person name="Barry K."/>
            <person name="Rokhsar D.S."/>
            <person name="Schmutz J."/>
            <person name="Stiller J.W."/>
            <person name="Grossman A.R."/>
            <person name="Prochnik S.E."/>
        </authorList>
    </citation>
    <scope>NUCLEOTIDE SEQUENCE [LARGE SCALE GENOMIC DNA]</scope>
    <source>
        <strain evidence="5">4086291</strain>
    </source>
</reference>
<evidence type="ECO:0000256" key="3">
    <source>
        <dbReference type="ARBA" id="ARBA00023180"/>
    </source>
</evidence>
<dbReference type="InterPro" id="IPR019791">
    <property type="entry name" value="Haem_peroxidase_animal"/>
</dbReference>
<feature type="binding site" description="axial binding residue" evidence="4">
    <location>
        <position position="458"/>
    </location>
    <ligand>
        <name>heme b</name>
        <dbReference type="ChEBI" id="CHEBI:60344"/>
    </ligand>
    <ligandPart>
        <name>Fe</name>
        <dbReference type="ChEBI" id="CHEBI:18248"/>
    </ligandPart>
</feature>
<dbReference type="Gene3D" id="1.10.640.10">
    <property type="entry name" value="Haem peroxidase domain superfamily, animal type"/>
    <property type="match status" value="1"/>
</dbReference>
<dbReference type="PANTHER" id="PTHR11475:SF4">
    <property type="entry name" value="CHORION PEROXIDASE"/>
    <property type="match status" value="1"/>
</dbReference>
<dbReference type="OrthoDB" id="823504at2759"/>
<evidence type="ECO:0000313" key="5">
    <source>
        <dbReference type="EMBL" id="OSX69102.1"/>
    </source>
</evidence>
<keyword evidence="4" id="KW-0408">Iron</keyword>
<organism evidence="5 6">
    <name type="scientific">Porphyra umbilicalis</name>
    <name type="common">Purple laver</name>
    <name type="synonym">Red alga</name>
    <dbReference type="NCBI Taxonomy" id="2786"/>
    <lineage>
        <taxon>Eukaryota</taxon>
        <taxon>Rhodophyta</taxon>
        <taxon>Bangiophyceae</taxon>
        <taxon>Bangiales</taxon>
        <taxon>Bangiaceae</taxon>
        <taxon>Porphyra</taxon>
    </lineage>
</organism>
<keyword evidence="6" id="KW-1185">Reference proteome</keyword>
<dbReference type="GO" id="GO:0006979">
    <property type="term" value="P:response to oxidative stress"/>
    <property type="evidence" value="ECO:0007669"/>
    <property type="project" value="InterPro"/>
</dbReference>
<evidence type="ECO:0000256" key="1">
    <source>
        <dbReference type="ARBA" id="ARBA00004613"/>
    </source>
</evidence>
<dbReference type="AlphaFoldDB" id="A0A1X6NKL3"/>